<evidence type="ECO:0008006" key="5">
    <source>
        <dbReference type="Google" id="ProtNLM"/>
    </source>
</evidence>
<proteinExistence type="predicted"/>
<protein>
    <recommendedName>
        <fullName evidence="5">Sel1 repeat family protein</fullName>
    </recommendedName>
</protein>
<gene>
    <name evidence="3" type="ORF">FEZ63_16275</name>
</gene>
<dbReference type="SMART" id="SM00671">
    <property type="entry name" value="SEL1"/>
    <property type="match status" value="4"/>
</dbReference>
<dbReference type="Gene3D" id="1.25.40.10">
    <property type="entry name" value="Tetratricopeptide repeat domain"/>
    <property type="match status" value="1"/>
</dbReference>
<feature type="compositionally biased region" description="Polar residues" evidence="2">
    <location>
        <begin position="599"/>
        <end position="608"/>
    </location>
</feature>
<dbReference type="EMBL" id="VCMV01000025">
    <property type="protein sequence ID" value="KAB0265984.1"/>
    <property type="molecule type" value="Genomic_DNA"/>
</dbReference>
<feature type="region of interest" description="Disordered" evidence="2">
    <location>
        <begin position="598"/>
        <end position="618"/>
    </location>
</feature>
<dbReference type="PANTHER" id="PTHR46430:SF3">
    <property type="entry name" value="ACTIVATOR OF C KINASE PROTEIN 1"/>
    <property type="match status" value="1"/>
</dbReference>
<dbReference type="PANTHER" id="PTHR46430">
    <property type="entry name" value="PROTEIN SKT5-RELATED"/>
    <property type="match status" value="1"/>
</dbReference>
<organism evidence="3 4">
    <name type="scientific">Microvirga brassicacearum</name>
    <dbReference type="NCBI Taxonomy" id="2580413"/>
    <lineage>
        <taxon>Bacteria</taxon>
        <taxon>Pseudomonadati</taxon>
        <taxon>Pseudomonadota</taxon>
        <taxon>Alphaproteobacteria</taxon>
        <taxon>Hyphomicrobiales</taxon>
        <taxon>Methylobacteriaceae</taxon>
        <taxon>Microvirga</taxon>
    </lineage>
</organism>
<dbReference type="InterPro" id="IPR011990">
    <property type="entry name" value="TPR-like_helical_dom_sf"/>
</dbReference>
<keyword evidence="4" id="KW-1185">Reference proteome</keyword>
<evidence type="ECO:0000313" key="3">
    <source>
        <dbReference type="EMBL" id="KAB0265984.1"/>
    </source>
</evidence>
<accession>A0A5N3P8B9</accession>
<dbReference type="Proteomes" id="UP000325684">
    <property type="component" value="Unassembled WGS sequence"/>
</dbReference>
<dbReference type="InterPro" id="IPR006597">
    <property type="entry name" value="Sel1-like"/>
</dbReference>
<dbReference type="RefSeq" id="WP_150946355.1">
    <property type="nucleotide sequence ID" value="NZ_VCMV01000025.1"/>
</dbReference>
<evidence type="ECO:0000256" key="1">
    <source>
        <dbReference type="ARBA" id="ARBA00022737"/>
    </source>
</evidence>
<name>A0A5N3P8B9_9HYPH</name>
<sequence length="983" mass="105729">MRRPVLANLEELDPVTRHAAEAAARRAGLRLEDWVGEILADRLARQAPSAERRTSADNLDAIIDRMAQVARRPAKDETDAPARPASAVESLARWIAMAEERLDDSVRHSADSQNRMASAMSDALSALKDRLDAVERRERAPARIAFPVEEAAKVLSPLADTLLGLRTDVSRLAERLDQPSAAPWVPAVDSIGSQIEDLKVALAALATRDELEALNGSLQGLSRDLDKRPSGTAVLTLAGSIATLHGQVADLSDELRHGVHVRIGAEIEGIERKIDRLAESGVDRSVIDFLSSQIVDMRHDLANRAEPRQIERLSIEVAALTTQIAELRSTQVGRADFASLRTALEKVCGALADSVARQEANDVPDQIRGLGDKLDALARRPEREPANLEPIAAQLTLLTERMASATERRFEENETVQAQFDRLSSQIGQALEASSVQVPLWERFEALETDLRQIGERADTSRVELLVRALHDKLQATASPPSLKALQDEAAAIAEQAAKAAIREIRPGSDIASGEVAALKHGFAELKSLQNRADSKTHQTLRAVHEALEVLVARFADQDLAARAPILAKSHDRQQPADRLEAAVRRLHAAALSQIEEVSATSGNSGSAPAQGGVSPEQRRVLTSISGQEPDLGNVRASFIAAARRASQPNTASEAEPQAPDELAASPKGGAETAPSDAHPLSTPSLIERIRKTFEGQRRPLLFSVALLGLVTGTVAIRSHASISGTVAPVADIAPEAVRPTTDQSASLIQAPSLPATAIPVDAAAFADLPRAIPDALRRAASTGNPIALYEMANRLDRPHDRADAAQLFERAAQAGLAPAQQRVGAIYEQGLGVERDLPRAIGWYERAAQGGNVQAMHRLATLLASRGDPDYAAAFRWYTEAAEGGLRDSQFNLGVLLTRGLGTPRNLPRAYQWFDVAARQGDAEAADKRDEIAKRLAPPALAAAKLLSERWRARPIDRAANEVEWSGDERTAGIEPPLAGKT</sequence>
<dbReference type="InterPro" id="IPR051726">
    <property type="entry name" value="Chitin_Synth_Reg"/>
</dbReference>
<dbReference type="SUPFAM" id="SSF81901">
    <property type="entry name" value="HCP-like"/>
    <property type="match status" value="1"/>
</dbReference>
<reference evidence="3 4" key="1">
    <citation type="journal article" date="2019" name="Microorganisms">
        <title>Genome Insights into the Novel Species Microvirga brassicacearum, a Rapeseed Endophyte with Biotechnological Potential.</title>
        <authorList>
            <person name="Jimenez-Gomez A."/>
            <person name="Saati-Santamaria Z."/>
            <person name="Igual J.M."/>
            <person name="Rivas R."/>
            <person name="Mateos P.F."/>
            <person name="Garcia-Fraile P."/>
        </authorList>
    </citation>
    <scope>NUCLEOTIDE SEQUENCE [LARGE SCALE GENOMIC DNA]</scope>
    <source>
        <strain evidence="3 4">CDVBN77</strain>
    </source>
</reference>
<dbReference type="AlphaFoldDB" id="A0A5N3P8B9"/>
<comment type="caution">
    <text evidence="3">The sequence shown here is derived from an EMBL/GenBank/DDBJ whole genome shotgun (WGS) entry which is preliminary data.</text>
</comment>
<evidence type="ECO:0000256" key="2">
    <source>
        <dbReference type="SAM" id="MobiDB-lite"/>
    </source>
</evidence>
<evidence type="ECO:0000313" key="4">
    <source>
        <dbReference type="Proteomes" id="UP000325684"/>
    </source>
</evidence>
<dbReference type="Pfam" id="PF08238">
    <property type="entry name" value="Sel1"/>
    <property type="match status" value="4"/>
</dbReference>
<feature type="region of interest" description="Disordered" evidence="2">
    <location>
        <begin position="644"/>
        <end position="683"/>
    </location>
</feature>
<dbReference type="OrthoDB" id="5295703at2"/>
<keyword evidence="1" id="KW-0677">Repeat</keyword>